<evidence type="ECO:0000259" key="1">
    <source>
        <dbReference type="Pfam" id="PF23500"/>
    </source>
</evidence>
<evidence type="ECO:0000313" key="2">
    <source>
        <dbReference type="EMBL" id="SVE01132.1"/>
    </source>
</evidence>
<dbReference type="InterPro" id="IPR055557">
    <property type="entry name" value="DUF7133"/>
</dbReference>
<dbReference type="EMBL" id="UINC01188089">
    <property type="protein sequence ID" value="SVE01132.1"/>
    <property type="molecule type" value="Genomic_DNA"/>
</dbReference>
<feature type="non-terminal residue" evidence="2">
    <location>
        <position position="103"/>
    </location>
</feature>
<proteinExistence type="predicted"/>
<dbReference type="Pfam" id="PF23500">
    <property type="entry name" value="DUF7133"/>
    <property type="match status" value="1"/>
</dbReference>
<protein>
    <recommendedName>
        <fullName evidence="1">DUF7133 domain-containing protein</fullName>
    </recommendedName>
</protein>
<dbReference type="AlphaFoldDB" id="A0A383A068"/>
<dbReference type="SUPFAM" id="SSF63829">
    <property type="entry name" value="Calcium-dependent phosphotriesterase"/>
    <property type="match status" value="1"/>
</dbReference>
<reference evidence="2" key="1">
    <citation type="submission" date="2018-05" db="EMBL/GenBank/DDBJ databases">
        <authorList>
            <person name="Lanie J.A."/>
            <person name="Ng W.-L."/>
            <person name="Kazmierczak K.M."/>
            <person name="Andrzejewski T.M."/>
            <person name="Davidsen T.M."/>
            <person name="Wayne K.J."/>
            <person name="Tettelin H."/>
            <person name="Glass J.I."/>
            <person name="Rusch D."/>
            <person name="Podicherti R."/>
            <person name="Tsui H.-C.T."/>
            <person name="Winkler M.E."/>
        </authorList>
    </citation>
    <scope>NUCLEOTIDE SEQUENCE</scope>
</reference>
<accession>A0A383A068</accession>
<feature type="domain" description="DUF7133" evidence="1">
    <location>
        <begin position="56"/>
        <end position="101"/>
    </location>
</feature>
<name>A0A383A068_9ZZZZ</name>
<gene>
    <name evidence="2" type="ORF">METZ01_LOCUS453986</name>
</gene>
<sequence>MTDYYELGKIEPPKLLLERYGTKGTQTDGLSFMPDGRLVTCFVGGEVFTLRPDTGKWKLFADGLHTPLGVVALNNREVMVAQRPELTLLRDLDEDGKADEYKA</sequence>
<organism evidence="2">
    <name type="scientific">marine metagenome</name>
    <dbReference type="NCBI Taxonomy" id="408172"/>
    <lineage>
        <taxon>unclassified sequences</taxon>
        <taxon>metagenomes</taxon>
        <taxon>ecological metagenomes</taxon>
    </lineage>
</organism>